<dbReference type="STRING" id="200991.AUC31_01045"/>
<dbReference type="RefSeq" id="WP_058380629.1">
    <property type="nucleotide sequence ID" value="NZ_CP013659.2"/>
</dbReference>
<dbReference type="OrthoDB" id="2987796at2"/>
<organism evidence="1 2">
    <name type="scientific">Planococcus rifietoensis</name>
    <dbReference type="NCBI Taxonomy" id="200991"/>
    <lineage>
        <taxon>Bacteria</taxon>
        <taxon>Bacillati</taxon>
        <taxon>Bacillota</taxon>
        <taxon>Bacilli</taxon>
        <taxon>Bacillales</taxon>
        <taxon>Caryophanaceae</taxon>
        <taxon>Planococcus</taxon>
    </lineage>
</organism>
<proteinExistence type="predicted"/>
<dbReference type="EMBL" id="CP013659">
    <property type="protein sequence ID" value="ALS73920.1"/>
    <property type="molecule type" value="Genomic_DNA"/>
</dbReference>
<protein>
    <submittedName>
        <fullName evidence="1">Uncharacterized protein</fullName>
    </submittedName>
</protein>
<name>A0A0U2XD50_9BACL</name>
<keyword evidence="2" id="KW-1185">Reference proteome</keyword>
<dbReference type="AlphaFoldDB" id="A0A0U2XD50"/>
<dbReference type="KEGG" id="prt:AUC31_01045"/>
<reference evidence="1" key="1">
    <citation type="submission" date="2016-01" db="EMBL/GenBank/DDBJ databases">
        <title>Complete genome of Planococcus rifietoensis type strain M8.</title>
        <authorList>
            <person name="See-Too W.S."/>
        </authorList>
    </citation>
    <scope>NUCLEOTIDE SEQUENCE [LARGE SCALE GENOMIC DNA]</scope>
    <source>
        <strain evidence="1">M8</strain>
    </source>
</reference>
<accession>A0A0U2XD50</accession>
<dbReference type="Proteomes" id="UP000067683">
    <property type="component" value="Chromosome"/>
</dbReference>
<evidence type="ECO:0000313" key="2">
    <source>
        <dbReference type="Proteomes" id="UP000067683"/>
    </source>
</evidence>
<gene>
    <name evidence="1" type="ORF">AUC31_01045</name>
</gene>
<evidence type="ECO:0000313" key="1">
    <source>
        <dbReference type="EMBL" id="ALS73920.1"/>
    </source>
</evidence>
<sequence length="338" mass="39197">MENRLVTIYGYELTTPKFQGTNYDFGRFDFETFHFFFKNIIDTIPIKQRAFKNREKTKMINLISFEQSDDAFIWEGIFTTARYGKEQEILDVEEQTGAGTKPRNHGMKNEVHFTVDSRTGLLLVEKDSEQVAAGQMIRKFIRYHKDKIVEYQSAFNNQNDPIKIHKNNFLKIASLPNRTFFEEIGEFASIKEAYYYLDISETAATSNEVSNLLYLHNRAEENGMQDVTRVKISFENKIPKRSVTGVENYFRRLFEADYFDGLGVNGKLHSGRTKTIELENIQRAFDVDVEFNESGIPSLSDLINGMSRIALRDNPLGAKVYNAQYEGVIIDERDEENR</sequence>